<protein>
    <submittedName>
        <fullName evidence="2">Uncharacterized protein</fullName>
    </submittedName>
</protein>
<evidence type="ECO:0000256" key="1">
    <source>
        <dbReference type="SAM" id="MobiDB-lite"/>
    </source>
</evidence>
<reference evidence="2" key="2">
    <citation type="submission" date="2022-01" db="EMBL/GenBank/DDBJ databases">
        <authorList>
            <person name="Yamashiro T."/>
            <person name="Shiraishi A."/>
            <person name="Satake H."/>
            <person name="Nakayama K."/>
        </authorList>
    </citation>
    <scope>NUCLEOTIDE SEQUENCE</scope>
</reference>
<organism evidence="2 3">
    <name type="scientific">Tanacetum coccineum</name>
    <dbReference type="NCBI Taxonomy" id="301880"/>
    <lineage>
        <taxon>Eukaryota</taxon>
        <taxon>Viridiplantae</taxon>
        <taxon>Streptophyta</taxon>
        <taxon>Embryophyta</taxon>
        <taxon>Tracheophyta</taxon>
        <taxon>Spermatophyta</taxon>
        <taxon>Magnoliopsida</taxon>
        <taxon>eudicotyledons</taxon>
        <taxon>Gunneridae</taxon>
        <taxon>Pentapetalae</taxon>
        <taxon>asterids</taxon>
        <taxon>campanulids</taxon>
        <taxon>Asterales</taxon>
        <taxon>Asteraceae</taxon>
        <taxon>Asteroideae</taxon>
        <taxon>Anthemideae</taxon>
        <taxon>Anthemidinae</taxon>
        <taxon>Tanacetum</taxon>
    </lineage>
</organism>
<comment type="caution">
    <text evidence="2">The sequence shown here is derived from an EMBL/GenBank/DDBJ whole genome shotgun (WGS) entry which is preliminary data.</text>
</comment>
<gene>
    <name evidence="2" type="ORF">Tco_1121658</name>
</gene>
<feature type="region of interest" description="Disordered" evidence="1">
    <location>
        <begin position="97"/>
        <end position="117"/>
    </location>
</feature>
<feature type="region of interest" description="Disordered" evidence="1">
    <location>
        <begin position="151"/>
        <end position="172"/>
    </location>
</feature>
<name>A0ABQ5IYB6_9ASTR</name>
<sequence>MACNPGAFPLTFSLPKGGNWLLGRAAALGKEGKVFHSIRESWYLSIIVFVAPVAAEPLCCWFDPAGHAHGTCGINCMRLGESSWVWCSEREQVASVTEQGKSGGRPSTKVESPPYTEKEGNLVGESLSANLVGGTCSTLTSLFHNTSQPAYLEGADTRREEKGQGVSMRPKKGNESECLHCIVAGYLSLRSNNRKSKAALSYGQCPLCRKE</sequence>
<proteinExistence type="predicted"/>
<accession>A0ABQ5IYB6</accession>
<evidence type="ECO:0000313" key="3">
    <source>
        <dbReference type="Proteomes" id="UP001151760"/>
    </source>
</evidence>
<dbReference type="EMBL" id="BQNB010021328">
    <property type="protein sequence ID" value="GJU05228.1"/>
    <property type="molecule type" value="Genomic_DNA"/>
</dbReference>
<keyword evidence="3" id="KW-1185">Reference proteome</keyword>
<reference evidence="2" key="1">
    <citation type="journal article" date="2022" name="Int. J. Mol. Sci.">
        <title>Draft Genome of Tanacetum Coccineum: Genomic Comparison of Closely Related Tanacetum-Family Plants.</title>
        <authorList>
            <person name="Yamashiro T."/>
            <person name="Shiraishi A."/>
            <person name="Nakayama K."/>
            <person name="Satake H."/>
        </authorList>
    </citation>
    <scope>NUCLEOTIDE SEQUENCE</scope>
</reference>
<dbReference type="Proteomes" id="UP001151760">
    <property type="component" value="Unassembled WGS sequence"/>
</dbReference>
<evidence type="ECO:0000313" key="2">
    <source>
        <dbReference type="EMBL" id="GJU05228.1"/>
    </source>
</evidence>